<evidence type="ECO:0000313" key="1">
    <source>
        <dbReference type="EMBL" id="CAG8424573.1"/>
    </source>
</evidence>
<protein>
    <submittedName>
        <fullName evidence="1">Uncharacterized protein</fullName>
    </submittedName>
</protein>
<name>A0A9W4NWF6_9EURO</name>
<gene>
    <name evidence="1" type="ORF">PSALAMII_LOCUS10247</name>
</gene>
<reference evidence="1" key="1">
    <citation type="submission" date="2021-07" db="EMBL/GenBank/DDBJ databases">
        <authorList>
            <person name="Branca A.L. A."/>
        </authorList>
    </citation>
    <scope>NUCLEOTIDE SEQUENCE</scope>
</reference>
<accession>A0A9W4NWF6</accession>
<evidence type="ECO:0000313" key="2">
    <source>
        <dbReference type="Proteomes" id="UP001152649"/>
    </source>
</evidence>
<dbReference type="EMBL" id="CAJVPG010000446">
    <property type="protein sequence ID" value="CAG8424573.1"/>
    <property type="molecule type" value="Genomic_DNA"/>
</dbReference>
<organism evidence="1 2">
    <name type="scientific">Penicillium salamii</name>
    <dbReference type="NCBI Taxonomy" id="1612424"/>
    <lineage>
        <taxon>Eukaryota</taxon>
        <taxon>Fungi</taxon>
        <taxon>Dikarya</taxon>
        <taxon>Ascomycota</taxon>
        <taxon>Pezizomycotina</taxon>
        <taxon>Eurotiomycetes</taxon>
        <taxon>Eurotiomycetidae</taxon>
        <taxon>Eurotiales</taxon>
        <taxon>Aspergillaceae</taxon>
        <taxon>Penicillium</taxon>
    </lineage>
</organism>
<comment type="caution">
    <text evidence="1">The sequence shown here is derived from an EMBL/GenBank/DDBJ whole genome shotgun (WGS) entry which is preliminary data.</text>
</comment>
<sequence>MTKLHDHREKANSLEREKSLLQKNAKGYCSALMKIEKQLQASQRAELFASEKARRLSELLDAAREKEDITRRENSILTSNIATLQTGMQTLTDDDIRREMTVLYHEVEQWAVRHCETLFSNQPENESPRCKSEQVAEIQSEISVLILQNFWTGVFVGCGVQDNQYMAEITEVIRNQCPNHVSQHWRYAMSVGAINLGRSNLKSQCQDITRRVRNTANFSLAERKHHIDQLDCLLERCITLKHRIEYQEDSYIFWISVSGVPFREESMRDSLEDSPVNQVVECSLWPAIRKVLGPGNWEIIQKEVVRTTPSELSRVSIESQILECESNSSTQMSV</sequence>
<proteinExistence type="predicted"/>
<dbReference type="Proteomes" id="UP001152649">
    <property type="component" value="Unassembled WGS sequence"/>
</dbReference>
<dbReference type="OrthoDB" id="4187847at2759"/>
<keyword evidence="2" id="KW-1185">Reference proteome</keyword>
<dbReference type="AlphaFoldDB" id="A0A9W4NWF6"/>